<sequence>MTARWASRLWRALGYVPITVGLVVATSALFLWGGVTDTAVDVSLVTFLNPLWYMLSMVVHDGWAHFSGNMVLFVPFGVLLTWLTSNRHVALVVGVSHGLSNVVWVGTVVGPAIGSSAAAFGVMAAALVRAVGIALQRQSVETRQTAIVATIVPLLGGLFAIAVAAGASPIAHFAHFFAFLFGGATEAIYVLSTPETTERSIPVDVGR</sequence>
<dbReference type="InterPro" id="IPR035952">
    <property type="entry name" value="Rhomboid-like_sf"/>
</dbReference>
<evidence type="ECO:0000256" key="3">
    <source>
        <dbReference type="ARBA" id="ARBA00022989"/>
    </source>
</evidence>
<evidence type="ECO:0000313" key="8">
    <source>
        <dbReference type="Proteomes" id="UP000244727"/>
    </source>
</evidence>
<proteinExistence type="predicted"/>
<dbReference type="SUPFAM" id="SSF144091">
    <property type="entry name" value="Rhomboid-like"/>
    <property type="match status" value="1"/>
</dbReference>
<reference evidence="7 8" key="1">
    <citation type="submission" date="2018-04" db="EMBL/GenBank/DDBJ databases">
        <title>Halococcoides cellulosivorans gen. nov., sp. nov., an extremely halophilic cellulose-utilizing haloarchaeon from hypersaline lakes.</title>
        <authorList>
            <person name="Sorokin D.Y."/>
            <person name="Toshchakov S.V."/>
            <person name="Samarov N.I."/>
            <person name="Korzhenkov A."/>
            <person name="Kublanov I.V."/>
        </authorList>
    </citation>
    <scope>NUCLEOTIDE SEQUENCE [LARGE SCALE GENOMIC DNA]</scope>
    <source>
        <strain evidence="7 8">HArcel1</strain>
    </source>
</reference>
<dbReference type="GO" id="GO:0004252">
    <property type="term" value="F:serine-type endopeptidase activity"/>
    <property type="evidence" value="ECO:0007669"/>
    <property type="project" value="InterPro"/>
</dbReference>
<keyword evidence="8" id="KW-1185">Reference proteome</keyword>
<dbReference type="Pfam" id="PF01694">
    <property type="entry name" value="Rhomboid"/>
    <property type="match status" value="1"/>
</dbReference>
<organism evidence="7 8">
    <name type="scientific">Halococcoides cellulosivorans</name>
    <dbReference type="NCBI Taxonomy" id="1679096"/>
    <lineage>
        <taxon>Archaea</taxon>
        <taxon>Methanobacteriati</taxon>
        <taxon>Methanobacteriota</taxon>
        <taxon>Stenosarchaea group</taxon>
        <taxon>Halobacteria</taxon>
        <taxon>Halobacteriales</taxon>
        <taxon>Haloarculaceae</taxon>
        <taxon>Halococcoides</taxon>
    </lineage>
</organism>
<feature type="transmembrane region" description="Helical" evidence="5">
    <location>
        <begin position="89"/>
        <end position="107"/>
    </location>
</feature>
<keyword evidence="2 5" id="KW-0812">Transmembrane</keyword>
<feature type="transmembrane region" description="Helical" evidence="5">
    <location>
        <begin position="12"/>
        <end position="35"/>
    </location>
</feature>
<accession>A0A2R4X2B9</accession>
<dbReference type="Gene3D" id="1.20.1540.10">
    <property type="entry name" value="Rhomboid-like"/>
    <property type="match status" value="1"/>
</dbReference>
<feature type="transmembrane region" description="Helical" evidence="5">
    <location>
        <begin position="113"/>
        <end position="135"/>
    </location>
</feature>
<feature type="transmembrane region" description="Helical" evidence="5">
    <location>
        <begin position="62"/>
        <end position="82"/>
    </location>
</feature>
<gene>
    <name evidence="7" type="ORF">HARCEL1_09510</name>
</gene>
<keyword evidence="4 5" id="KW-0472">Membrane</keyword>
<dbReference type="InterPro" id="IPR022764">
    <property type="entry name" value="Peptidase_S54_rhomboid_dom"/>
</dbReference>
<keyword evidence="3 5" id="KW-1133">Transmembrane helix</keyword>
<evidence type="ECO:0000259" key="6">
    <source>
        <dbReference type="Pfam" id="PF01694"/>
    </source>
</evidence>
<feature type="domain" description="Peptidase S54 rhomboid" evidence="6">
    <location>
        <begin position="53"/>
        <end position="189"/>
    </location>
</feature>
<feature type="transmembrane region" description="Helical" evidence="5">
    <location>
        <begin position="147"/>
        <end position="167"/>
    </location>
</feature>
<evidence type="ECO:0000256" key="5">
    <source>
        <dbReference type="SAM" id="Phobius"/>
    </source>
</evidence>
<name>A0A2R4X2B9_9EURY</name>
<dbReference type="EMBL" id="CP028858">
    <property type="protein sequence ID" value="AWB27931.1"/>
    <property type="molecule type" value="Genomic_DNA"/>
</dbReference>
<dbReference type="RefSeq" id="WP_108382833.1">
    <property type="nucleotide sequence ID" value="NZ_CP028858.1"/>
</dbReference>
<dbReference type="AlphaFoldDB" id="A0A2R4X2B9"/>
<evidence type="ECO:0000256" key="1">
    <source>
        <dbReference type="ARBA" id="ARBA00004141"/>
    </source>
</evidence>
<feature type="transmembrane region" description="Helical" evidence="5">
    <location>
        <begin position="173"/>
        <end position="191"/>
    </location>
</feature>
<evidence type="ECO:0000313" key="7">
    <source>
        <dbReference type="EMBL" id="AWB27931.1"/>
    </source>
</evidence>
<dbReference type="GO" id="GO:0016020">
    <property type="term" value="C:membrane"/>
    <property type="evidence" value="ECO:0007669"/>
    <property type="project" value="UniProtKB-SubCell"/>
</dbReference>
<evidence type="ECO:0000256" key="4">
    <source>
        <dbReference type="ARBA" id="ARBA00023136"/>
    </source>
</evidence>
<comment type="subcellular location">
    <subcellularLocation>
        <location evidence="1">Membrane</location>
        <topology evidence="1">Multi-pass membrane protein</topology>
    </subcellularLocation>
</comment>
<dbReference type="Proteomes" id="UP000244727">
    <property type="component" value="Chromosome"/>
</dbReference>
<protein>
    <recommendedName>
        <fullName evidence="6">Peptidase S54 rhomboid domain-containing protein</fullName>
    </recommendedName>
</protein>
<dbReference type="KEGG" id="harc:HARCEL1_09510"/>
<dbReference type="GeneID" id="36512743"/>
<evidence type="ECO:0000256" key="2">
    <source>
        <dbReference type="ARBA" id="ARBA00022692"/>
    </source>
</evidence>